<sequence>MPNYVEIVSPGKMSANFSYPAGYAGVCDIKVKNKNNGQSILSDGFTILPPANPAVGFLLKRTITINGVPGATLKNHLVPFKIYLGWQTGYDLDPKKGVSTIFVNTGNMKASFDDIRIVGPGNTLFKIEREEFSSSYWGRFSVVVPSLPPEGITATLYYNNPSAPALWSDADTSQCGITTIFTQPLPDWDLSGVASTTINGDRLDLIPKEGSINYPWINGISKNLLLPDNFLLEFVSGYSSSNANQNMGEAFVMLGDGTGAKIIVGMQDYAVGSGSPTGPLLITNIEGRKNTAMRLTGSWSRNQYYITRLNGTVKIYLTNSASQDVDHKLICTDTYSGNLNKIVLSTTKSGANPPLIHKLKFMRLFEWYGNFPSLAFGPETVV</sequence>
<proteinExistence type="predicted"/>
<keyword evidence="2" id="KW-1185">Reference proteome</keyword>
<name>A0A2V2NCH3_9EURY</name>
<evidence type="ECO:0000313" key="2">
    <source>
        <dbReference type="Proteomes" id="UP000245934"/>
    </source>
</evidence>
<comment type="caution">
    <text evidence="1">The sequence shown here is derived from an EMBL/GenBank/DDBJ whole genome shotgun (WGS) entry which is preliminary data.</text>
</comment>
<evidence type="ECO:0000313" key="1">
    <source>
        <dbReference type="EMBL" id="PWR76285.1"/>
    </source>
</evidence>
<evidence type="ECO:0008006" key="3">
    <source>
        <dbReference type="Google" id="ProtNLM"/>
    </source>
</evidence>
<reference evidence="1 2" key="1">
    <citation type="submission" date="2018-05" db="EMBL/GenBank/DDBJ databases">
        <title>Draft genome of Methanospirillum stamsii Pt1.</title>
        <authorList>
            <person name="Dueholm M.S."/>
            <person name="Nielsen P.H."/>
            <person name="Bakmann L.F."/>
            <person name="Otzen D.E."/>
        </authorList>
    </citation>
    <scope>NUCLEOTIDE SEQUENCE [LARGE SCALE GENOMIC DNA]</scope>
    <source>
        <strain evidence="1 2">Pt1</strain>
    </source>
</reference>
<protein>
    <recommendedName>
        <fullName evidence="3">DUF2341 domain-containing protein</fullName>
    </recommendedName>
</protein>
<dbReference type="EMBL" id="QGMZ01000001">
    <property type="protein sequence ID" value="PWR76285.1"/>
    <property type="molecule type" value="Genomic_DNA"/>
</dbReference>
<dbReference type="Proteomes" id="UP000245934">
    <property type="component" value="Unassembled WGS sequence"/>
</dbReference>
<dbReference type="AlphaFoldDB" id="A0A2V2NCH3"/>
<organism evidence="1 2">
    <name type="scientific">Methanospirillum stamsii</name>
    <dbReference type="NCBI Taxonomy" id="1277351"/>
    <lineage>
        <taxon>Archaea</taxon>
        <taxon>Methanobacteriati</taxon>
        <taxon>Methanobacteriota</taxon>
        <taxon>Stenosarchaea group</taxon>
        <taxon>Methanomicrobia</taxon>
        <taxon>Methanomicrobiales</taxon>
        <taxon>Methanospirillaceae</taxon>
        <taxon>Methanospirillum</taxon>
    </lineage>
</organism>
<accession>A0A2V2NCH3</accession>
<gene>
    <name evidence="1" type="ORF">DLD82_00300</name>
</gene>